<evidence type="ECO:0000313" key="2">
    <source>
        <dbReference type="Proteomes" id="UP001163293"/>
    </source>
</evidence>
<proteinExistence type="predicted"/>
<dbReference type="EMBL" id="CP101185">
    <property type="protein sequence ID" value="UYV98378.1"/>
    <property type="molecule type" value="Genomic_DNA"/>
</dbReference>
<name>A0AAX3EK78_PAEUR</name>
<dbReference type="AlphaFoldDB" id="A0AAX3EK78"/>
<sequence>MSHEPQAAGNAAEQELRDTLGTAIGTAQEHLLQNGGFLPFGITLSDDGELRIVLVTPNEPDEDGHLDAEQMLADVQELLKQGRNDYRAVAVAYDASLPEHGCDGITGAAEHRDGTVLAAIVPYHVTDDGFTFEPMEPDTHEPSVWVD</sequence>
<reference evidence="1" key="1">
    <citation type="submission" date="2022-07" db="EMBL/GenBank/DDBJ databases">
        <authorList>
            <person name="Wu T."/>
        </authorList>
    </citation>
    <scope>NUCLEOTIDE SEQUENCE</scope>
    <source>
        <strain evidence="1">SD-1</strain>
    </source>
</reference>
<accession>A0AAX3EK78</accession>
<gene>
    <name evidence="1" type="ORF">NL394_03865</name>
</gene>
<dbReference type="Proteomes" id="UP001163293">
    <property type="component" value="Chromosome"/>
</dbReference>
<protein>
    <submittedName>
        <fullName evidence="1">Uncharacterized protein</fullName>
    </submittedName>
</protein>
<evidence type="ECO:0000313" key="1">
    <source>
        <dbReference type="EMBL" id="UYV98378.1"/>
    </source>
</evidence>
<organism evidence="1 2">
    <name type="scientific">Paenarthrobacter ureafaciens</name>
    <dbReference type="NCBI Taxonomy" id="37931"/>
    <lineage>
        <taxon>Bacteria</taxon>
        <taxon>Bacillati</taxon>
        <taxon>Actinomycetota</taxon>
        <taxon>Actinomycetes</taxon>
        <taxon>Micrococcales</taxon>
        <taxon>Micrococcaceae</taxon>
        <taxon>Paenarthrobacter</taxon>
    </lineage>
</organism>
<keyword evidence="2" id="KW-1185">Reference proteome</keyword>
<dbReference type="RefSeq" id="WP_069694682.1">
    <property type="nucleotide sequence ID" value="NZ_CP043010.1"/>
</dbReference>